<sequence length="127" mass="14118">MTFKFAHLKAAAAANAANRLTPAAESTAEPISKLAALATTTTTEPPLGVACWDDESVATFERRLRRFEDLKLPDAEALAERLAARDFEGDDRVLCVECRHCRPRACAVRDAWLPRILQRCDTFAHTY</sequence>
<gene>
    <name evidence="1" type="ORF">I5803_14970</name>
</gene>
<protein>
    <submittedName>
        <fullName evidence="1">Uncharacterized protein</fullName>
    </submittedName>
</protein>
<dbReference type="AlphaFoldDB" id="A0A931H622"/>
<evidence type="ECO:0000313" key="1">
    <source>
        <dbReference type="EMBL" id="MBG9389331.1"/>
    </source>
</evidence>
<accession>A0A931H622</accession>
<keyword evidence="2" id="KW-1185">Reference proteome</keyword>
<dbReference type="Proteomes" id="UP000651050">
    <property type="component" value="Unassembled WGS sequence"/>
</dbReference>
<proteinExistence type="predicted"/>
<organism evidence="1 2">
    <name type="scientific">Caenimonas aquaedulcis</name>
    <dbReference type="NCBI Taxonomy" id="2793270"/>
    <lineage>
        <taxon>Bacteria</taxon>
        <taxon>Pseudomonadati</taxon>
        <taxon>Pseudomonadota</taxon>
        <taxon>Betaproteobacteria</taxon>
        <taxon>Burkholderiales</taxon>
        <taxon>Comamonadaceae</taxon>
        <taxon>Caenimonas</taxon>
    </lineage>
</organism>
<comment type="caution">
    <text evidence="1">The sequence shown here is derived from an EMBL/GenBank/DDBJ whole genome shotgun (WGS) entry which is preliminary data.</text>
</comment>
<dbReference type="RefSeq" id="WP_196987132.1">
    <property type="nucleotide sequence ID" value="NZ_JADWYS010000001.1"/>
</dbReference>
<reference evidence="1" key="1">
    <citation type="submission" date="2020-11" db="EMBL/GenBank/DDBJ databases">
        <title>Bacterial whole genome sequence for Caenimonas sp. DR4.4.</title>
        <authorList>
            <person name="Le V."/>
            <person name="Ko S.-R."/>
            <person name="Ahn C.-Y."/>
            <person name="Oh H.-M."/>
        </authorList>
    </citation>
    <scope>NUCLEOTIDE SEQUENCE</scope>
    <source>
        <strain evidence="1">DR4.4</strain>
    </source>
</reference>
<name>A0A931H622_9BURK</name>
<dbReference type="EMBL" id="JADWYS010000001">
    <property type="protein sequence ID" value="MBG9389331.1"/>
    <property type="molecule type" value="Genomic_DNA"/>
</dbReference>
<evidence type="ECO:0000313" key="2">
    <source>
        <dbReference type="Proteomes" id="UP000651050"/>
    </source>
</evidence>